<gene>
    <name evidence="2" type="ORF">T03_10245</name>
</gene>
<feature type="compositionally biased region" description="Basic and acidic residues" evidence="1">
    <location>
        <begin position="13"/>
        <end position="22"/>
    </location>
</feature>
<reference evidence="2 3" key="1">
    <citation type="submission" date="2015-01" db="EMBL/GenBank/DDBJ databases">
        <title>Evolution of Trichinella species and genotypes.</title>
        <authorList>
            <person name="Korhonen P.K."/>
            <person name="Edoardo P."/>
            <person name="Giuseppe L.R."/>
            <person name="Gasser R.B."/>
        </authorList>
    </citation>
    <scope>NUCLEOTIDE SEQUENCE [LARGE SCALE GENOMIC DNA]</scope>
    <source>
        <strain evidence="2">ISS120</strain>
    </source>
</reference>
<organism evidence="2 3">
    <name type="scientific">Trichinella britovi</name>
    <name type="common">Parasitic roundworm</name>
    <dbReference type="NCBI Taxonomy" id="45882"/>
    <lineage>
        <taxon>Eukaryota</taxon>
        <taxon>Metazoa</taxon>
        <taxon>Ecdysozoa</taxon>
        <taxon>Nematoda</taxon>
        <taxon>Enoplea</taxon>
        <taxon>Dorylaimia</taxon>
        <taxon>Trichinellida</taxon>
        <taxon>Trichinellidae</taxon>
        <taxon>Trichinella</taxon>
    </lineage>
</organism>
<dbReference type="Proteomes" id="UP000054653">
    <property type="component" value="Unassembled WGS sequence"/>
</dbReference>
<comment type="caution">
    <text evidence="2">The sequence shown here is derived from an EMBL/GenBank/DDBJ whole genome shotgun (WGS) entry which is preliminary data.</text>
</comment>
<keyword evidence="3" id="KW-1185">Reference proteome</keyword>
<protein>
    <submittedName>
        <fullName evidence="2">Uncharacterized protein</fullName>
    </submittedName>
</protein>
<evidence type="ECO:0000256" key="1">
    <source>
        <dbReference type="SAM" id="MobiDB-lite"/>
    </source>
</evidence>
<name>A0A0V1C691_TRIBR</name>
<dbReference type="AlphaFoldDB" id="A0A0V1C691"/>
<proteinExistence type="predicted"/>
<sequence>MPHSAVMETVETSIHHHSEDSQRMAQHTTRTKSGRYCTSTGTRTATLKTGQGTITRSARSLRLVEPSGDA</sequence>
<evidence type="ECO:0000313" key="3">
    <source>
        <dbReference type="Proteomes" id="UP000054653"/>
    </source>
</evidence>
<dbReference type="EMBL" id="JYDI01000565">
    <property type="protein sequence ID" value="KRY44510.1"/>
    <property type="molecule type" value="Genomic_DNA"/>
</dbReference>
<accession>A0A0V1C691</accession>
<feature type="region of interest" description="Disordered" evidence="1">
    <location>
        <begin position="1"/>
        <end position="42"/>
    </location>
</feature>
<evidence type="ECO:0000313" key="2">
    <source>
        <dbReference type="EMBL" id="KRY44510.1"/>
    </source>
</evidence>